<reference evidence="2" key="1">
    <citation type="submission" date="2022-09" db="EMBL/GenBank/DDBJ databases">
        <title>Whole genome shotgun sequence of Streptomyces albidoflavus NBRC 12854.</title>
        <authorList>
            <person name="Komaki H."/>
            <person name="Tamura T."/>
        </authorList>
    </citation>
    <scope>NUCLEOTIDE SEQUENCE</scope>
    <source>
        <strain evidence="2">NBRC 12854</strain>
    </source>
</reference>
<name>A0A126Y997_9ACTN</name>
<protein>
    <submittedName>
        <fullName evidence="2">Membrane protein</fullName>
    </submittedName>
</protein>
<comment type="caution">
    <text evidence="2">The sequence shown here is derived from an EMBL/GenBank/DDBJ whole genome shotgun (WGS) entry which is preliminary data.</text>
</comment>
<feature type="transmembrane region" description="Helical" evidence="1">
    <location>
        <begin position="6"/>
        <end position="27"/>
    </location>
</feature>
<feature type="transmembrane region" description="Helical" evidence="1">
    <location>
        <begin position="57"/>
        <end position="80"/>
    </location>
</feature>
<accession>A0A2M9SK23</accession>
<evidence type="ECO:0000256" key="1">
    <source>
        <dbReference type="SAM" id="Phobius"/>
    </source>
</evidence>
<organism evidence="2 3">
    <name type="scientific">Streptomyces albidoflavus</name>
    <dbReference type="NCBI Taxonomy" id="1886"/>
    <lineage>
        <taxon>Bacteria</taxon>
        <taxon>Bacillati</taxon>
        <taxon>Actinomycetota</taxon>
        <taxon>Actinomycetes</taxon>
        <taxon>Kitasatosporales</taxon>
        <taxon>Streptomycetaceae</taxon>
        <taxon>Streptomyces</taxon>
        <taxon>Streptomyces albidoflavus group</taxon>
    </lineage>
</organism>
<sequence length="160" mass="16172">MSEGIFAASAVVAAVGSGVVAGVFFAFSTSVMRTLAGLPAAQGIAAMQRINVVIVKGWFLAVFLGTAALSAVLAVLALVLRPENGLVVTVLGAALYLVGGFGVTVAANVPRNDRLAALDAEDPGSEAPWREFVAEWTVWNHVRGAACAAACACFAAAPLG</sequence>
<accession>A0A126Y997</accession>
<dbReference type="Proteomes" id="UP001051844">
    <property type="component" value="Unassembled WGS sequence"/>
</dbReference>
<dbReference type="RefSeq" id="WP_008405226.1">
    <property type="nucleotide sequence ID" value="NZ_BNDZ01000005.1"/>
</dbReference>
<dbReference type="InterPro" id="IPR013901">
    <property type="entry name" value="Anthrone_oxy"/>
</dbReference>
<keyword evidence="1" id="KW-0472">Membrane</keyword>
<keyword evidence="1" id="KW-0812">Transmembrane</keyword>
<dbReference type="Pfam" id="PF08592">
    <property type="entry name" value="Anthrone_oxy"/>
    <property type="match status" value="1"/>
</dbReference>
<feature type="transmembrane region" description="Helical" evidence="1">
    <location>
        <begin position="86"/>
        <end position="107"/>
    </location>
</feature>
<proteinExistence type="predicted"/>
<gene>
    <name evidence="2" type="ORF">ScoT_52420</name>
</gene>
<dbReference type="AlphaFoldDB" id="A0A126Y997"/>
<keyword evidence="1" id="KW-1133">Transmembrane helix</keyword>
<dbReference type="EMBL" id="BNDZ01000005">
    <property type="protein sequence ID" value="GHI49068.1"/>
    <property type="molecule type" value="Genomic_DNA"/>
</dbReference>
<evidence type="ECO:0000313" key="2">
    <source>
        <dbReference type="EMBL" id="GHI49068.1"/>
    </source>
</evidence>
<evidence type="ECO:0000313" key="3">
    <source>
        <dbReference type="Proteomes" id="UP001051844"/>
    </source>
</evidence>